<comment type="caution">
    <text evidence="3">The sequence shown here is derived from an EMBL/GenBank/DDBJ whole genome shotgun (WGS) entry which is preliminary data.</text>
</comment>
<feature type="domain" description="DUF5018" evidence="2">
    <location>
        <begin position="37"/>
        <end position="120"/>
    </location>
</feature>
<dbReference type="Pfam" id="PF22243">
    <property type="entry name" value="DUF5018-rel"/>
    <property type="match status" value="1"/>
</dbReference>
<feature type="chain" id="PRO_5046179106" description="DUF5018 domain-containing protein" evidence="1">
    <location>
        <begin position="22"/>
        <end position="123"/>
    </location>
</feature>
<evidence type="ECO:0000259" key="2">
    <source>
        <dbReference type="Pfam" id="PF22243"/>
    </source>
</evidence>
<organism evidence="3 4">
    <name type="scientific">Olivibacter ginsenosidimutans</name>
    <dbReference type="NCBI Taxonomy" id="1176537"/>
    <lineage>
        <taxon>Bacteria</taxon>
        <taxon>Pseudomonadati</taxon>
        <taxon>Bacteroidota</taxon>
        <taxon>Sphingobacteriia</taxon>
        <taxon>Sphingobacteriales</taxon>
        <taxon>Sphingobacteriaceae</taxon>
        <taxon>Olivibacter</taxon>
    </lineage>
</organism>
<dbReference type="Gene3D" id="2.60.40.2340">
    <property type="match status" value="1"/>
</dbReference>
<protein>
    <recommendedName>
        <fullName evidence="2">DUF5018 domain-containing protein</fullName>
    </recommendedName>
</protein>
<dbReference type="EMBL" id="BAABIQ010000044">
    <property type="protein sequence ID" value="GAA4806908.1"/>
    <property type="molecule type" value="Genomic_DNA"/>
</dbReference>
<dbReference type="Proteomes" id="UP001501411">
    <property type="component" value="Unassembled WGS sequence"/>
</dbReference>
<evidence type="ECO:0000313" key="3">
    <source>
        <dbReference type="EMBL" id="GAA4806908.1"/>
    </source>
</evidence>
<feature type="signal peptide" evidence="1">
    <location>
        <begin position="1"/>
        <end position="21"/>
    </location>
</feature>
<evidence type="ECO:0000256" key="1">
    <source>
        <dbReference type="SAM" id="SignalP"/>
    </source>
</evidence>
<dbReference type="PROSITE" id="PS51257">
    <property type="entry name" value="PROKAR_LIPOPROTEIN"/>
    <property type="match status" value="1"/>
</dbReference>
<keyword evidence="4" id="KW-1185">Reference proteome</keyword>
<accession>A0ABP9CCS2</accession>
<evidence type="ECO:0000313" key="4">
    <source>
        <dbReference type="Proteomes" id="UP001501411"/>
    </source>
</evidence>
<proteinExistence type="predicted"/>
<dbReference type="RefSeq" id="WP_345234884.1">
    <property type="nucleotide sequence ID" value="NZ_BAABIQ010000044.1"/>
</dbReference>
<gene>
    <name evidence="3" type="ORF">GCM10023231_40120</name>
</gene>
<name>A0ABP9CCS2_9SPHI</name>
<dbReference type="InterPro" id="IPR054460">
    <property type="entry name" value="DUF5018-rel"/>
</dbReference>
<sequence length="123" mass="13524">MIKYKLFLLLALMMFAIGCSKDELYTYPSSLSDKAQITAIRVLNDAGEDVVMDYTIDEATSTVTVKANADASLNKLFPTATVSEGVVVEPVMGNYTDFSLPVTYTLIAGDRTTKRNWTITVTH</sequence>
<keyword evidence="1" id="KW-0732">Signal</keyword>
<reference evidence="4" key="1">
    <citation type="journal article" date="2019" name="Int. J. Syst. Evol. Microbiol.">
        <title>The Global Catalogue of Microorganisms (GCM) 10K type strain sequencing project: providing services to taxonomists for standard genome sequencing and annotation.</title>
        <authorList>
            <consortium name="The Broad Institute Genomics Platform"/>
            <consortium name="The Broad Institute Genome Sequencing Center for Infectious Disease"/>
            <person name="Wu L."/>
            <person name="Ma J."/>
        </authorList>
    </citation>
    <scope>NUCLEOTIDE SEQUENCE [LARGE SCALE GENOMIC DNA]</scope>
    <source>
        <strain evidence="4">JCM 18200</strain>
    </source>
</reference>